<feature type="compositionally biased region" description="Basic and acidic residues" evidence="1">
    <location>
        <begin position="211"/>
        <end position="221"/>
    </location>
</feature>
<proteinExistence type="predicted"/>
<protein>
    <submittedName>
        <fullName evidence="2">Uncharacterized protein</fullName>
    </submittedName>
</protein>
<feature type="region of interest" description="Disordered" evidence="1">
    <location>
        <begin position="1"/>
        <end position="35"/>
    </location>
</feature>
<organism evidence="2 3">
    <name type="scientific">Streptomyces griseomycini</name>
    <dbReference type="NCBI Taxonomy" id="66895"/>
    <lineage>
        <taxon>Bacteria</taxon>
        <taxon>Bacillati</taxon>
        <taxon>Actinomycetota</taxon>
        <taxon>Actinomycetes</taxon>
        <taxon>Kitasatosporales</taxon>
        <taxon>Streptomycetaceae</taxon>
        <taxon>Streptomyces</taxon>
    </lineage>
</organism>
<dbReference type="Proteomes" id="UP000579523">
    <property type="component" value="Unassembled WGS sequence"/>
</dbReference>
<evidence type="ECO:0000313" key="3">
    <source>
        <dbReference type="Proteomes" id="UP000579523"/>
    </source>
</evidence>
<feature type="region of interest" description="Disordered" evidence="1">
    <location>
        <begin position="193"/>
        <end position="221"/>
    </location>
</feature>
<sequence length="289" mass="31785">MGLPSREAGGRSARPETVSARPPPPRFETADGGRMLLRQQDRPLLLGRADTDGRCRDLSLRLLAPYRSPLPPLRSTARRPPVDRPHRYARRLEESPGVPVHDGRRHLSPRSVFAPGVRTEDLVRAWPGGSREPYCGGGRHGVLPLRRRSPPDAPRVKAYRRHAREGAPAPVPLWWVSFLHGRLVLDGHDRAVAAPAEGGDPPCAEPARLTGGEERRRTAGEVTEAYRRRTERLPHPVDERGRAALERRYAGTVASPPYDGAPTLARTLAGGPAARDDLAARAVFECPRD</sequence>
<evidence type="ECO:0000313" key="2">
    <source>
        <dbReference type="EMBL" id="MBB4896488.1"/>
    </source>
</evidence>
<name>A0A7W7LVG9_9ACTN</name>
<evidence type="ECO:0000256" key="1">
    <source>
        <dbReference type="SAM" id="MobiDB-lite"/>
    </source>
</evidence>
<dbReference type="AlphaFoldDB" id="A0A7W7LVG9"/>
<dbReference type="EMBL" id="JACHJI010000001">
    <property type="protein sequence ID" value="MBB4896488.1"/>
    <property type="molecule type" value="Genomic_DNA"/>
</dbReference>
<gene>
    <name evidence="2" type="ORF">FHS37_000504</name>
</gene>
<keyword evidence="3" id="KW-1185">Reference proteome</keyword>
<reference evidence="2 3" key="1">
    <citation type="submission" date="2020-08" db="EMBL/GenBank/DDBJ databases">
        <title>Genomic Encyclopedia of Type Strains, Phase III (KMG-III): the genomes of soil and plant-associated and newly described type strains.</title>
        <authorList>
            <person name="Whitman W."/>
        </authorList>
    </citation>
    <scope>NUCLEOTIDE SEQUENCE [LARGE SCALE GENOMIC DNA]</scope>
    <source>
        <strain evidence="2 3">CECT 3273</strain>
    </source>
</reference>
<accession>A0A7W7LVG9</accession>
<comment type="caution">
    <text evidence="2">The sequence shown here is derived from an EMBL/GenBank/DDBJ whole genome shotgun (WGS) entry which is preliminary data.</text>
</comment>
<dbReference type="RefSeq" id="WP_229889708.1">
    <property type="nucleotide sequence ID" value="NZ_BMTK01000001.1"/>
</dbReference>